<name>A0A194XW11_MOLSC</name>
<sequence>MKFSLLVVIAFCNLTGLCLSLPNLPIKRSIHPKRRSLIVTTPSVNPSVTTPCYSSSFS</sequence>
<evidence type="ECO:0000313" key="3">
    <source>
        <dbReference type="Proteomes" id="UP000070700"/>
    </source>
</evidence>
<evidence type="ECO:0000256" key="1">
    <source>
        <dbReference type="SAM" id="SignalP"/>
    </source>
</evidence>
<reference evidence="2 3" key="1">
    <citation type="submission" date="2015-10" db="EMBL/GenBank/DDBJ databases">
        <title>Full genome of DAOMC 229536 Phialocephala scopiformis, a fungal endophyte of spruce producing the potent anti-insectan compound rugulosin.</title>
        <authorList>
            <consortium name="DOE Joint Genome Institute"/>
            <person name="Walker A.K."/>
            <person name="Frasz S.L."/>
            <person name="Seifert K.A."/>
            <person name="Miller J.D."/>
            <person name="Mondo S.J."/>
            <person name="Labutti K."/>
            <person name="Lipzen A."/>
            <person name="Dockter R."/>
            <person name="Kennedy M."/>
            <person name="Grigoriev I.V."/>
            <person name="Spatafora J.W."/>
        </authorList>
    </citation>
    <scope>NUCLEOTIDE SEQUENCE [LARGE SCALE GENOMIC DNA]</scope>
    <source>
        <strain evidence="2 3">CBS 120377</strain>
    </source>
</reference>
<gene>
    <name evidence="2" type="ORF">LY89DRAFT_14232</name>
</gene>
<dbReference type="GeneID" id="28815048"/>
<accession>A0A194XW11</accession>
<dbReference type="AlphaFoldDB" id="A0A194XW11"/>
<feature type="signal peptide" evidence="1">
    <location>
        <begin position="1"/>
        <end position="20"/>
    </location>
</feature>
<dbReference type="KEGG" id="psco:LY89DRAFT_14232"/>
<protein>
    <submittedName>
        <fullName evidence="2">Uncharacterized protein</fullName>
    </submittedName>
</protein>
<dbReference type="Proteomes" id="UP000070700">
    <property type="component" value="Unassembled WGS sequence"/>
</dbReference>
<evidence type="ECO:0000313" key="2">
    <source>
        <dbReference type="EMBL" id="KUJ24204.1"/>
    </source>
</evidence>
<feature type="chain" id="PRO_5008268724" evidence="1">
    <location>
        <begin position="21"/>
        <end position="58"/>
    </location>
</feature>
<organism evidence="2 3">
    <name type="scientific">Mollisia scopiformis</name>
    <name type="common">Conifer needle endophyte fungus</name>
    <name type="synonym">Phialocephala scopiformis</name>
    <dbReference type="NCBI Taxonomy" id="149040"/>
    <lineage>
        <taxon>Eukaryota</taxon>
        <taxon>Fungi</taxon>
        <taxon>Dikarya</taxon>
        <taxon>Ascomycota</taxon>
        <taxon>Pezizomycotina</taxon>
        <taxon>Leotiomycetes</taxon>
        <taxon>Helotiales</taxon>
        <taxon>Mollisiaceae</taxon>
        <taxon>Mollisia</taxon>
    </lineage>
</organism>
<keyword evidence="3" id="KW-1185">Reference proteome</keyword>
<proteinExistence type="predicted"/>
<dbReference type="EMBL" id="KQ947404">
    <property type="protein sequence ID" value="KUJ24204.1"/>
    <property type="molecule type" value="Genomic_DNA"/>
</dbReference>
<dbReference type="RefSeq" id="XP_018078559.1">
    <property type="nucleotide sequence ID" value="XM_018205322.1"/>
</dbReference>
<keyword evidence="1" id="KW-0732">Signal</keyword>
<dbReference type="InParanoid" id="A0A194XW11"/>